<evidence type="ECO:0000256" key="2">
    <source>
        <dbReference type="ARBA" id="ARBA00022737"/>
    </source>
</evidence>
<dbReference type="GO" id="GO:0005509">
    <property type="term" value="F:calcium ion binding"/>
    <property type="evidence" value="ECO:0007669"/>
    <property type="project" value="InterPro"/>
</dbReference>
<dbReference type="PANTHER" id="PTHR34524">
    <property type="entry name" value="CALCYPHOSIN"/>
    <property type="match status" value="1"/>
</dbReference>
<reference evidence="6" key="1">
    <citation type="journal article" date="2015" name="PLoS Genet.">
        <title>Genome Sequence and Transcriptome Analyses of Chrysochromulina tobin: Metabolic Tools for Enhanced Algal Fitness in the Prominent Order Prymnesiales (Haptophyceae).</title>
        <authorList>
            <person name="Hovde B.T."/>
            <person name="Deodato C.R."/>
            <person name="Hunsperger H.M."/>
            <person name="Ryken S.A."/>
            <person name="Yost W."/>
            <person name="Jha R.K."/>
            <person name="Patterson J."/>
            <person name="Monnat R.J. Jr."/>
            <person name="Barlow S.B."/>
            <person name="Starkenburg S.R."/>
            <person name="Cattolico R.A."/>
        </authorList>
    </citation>
    <scope>NUCLEOTIDE SEQUENCE</scope>
    <source>
        <strain evidence="6">CCMP291</strain>
    </source>
</reference>
<keyword evidence="6" id="KW-1185">Reference proteome</keyword>
<organism evidence="5 6">
    <name type="scientific">Chrysochromulina tobinii</name>
    <dbReference type="NCBI Taxonomy" id="1460289"/>
    <lineage>
        <taxon>Eukaryota</taxon>
        <taxon>Haptista</taxon>
        <taxon>Haptophyta</taxon>
        <taxon>Prymnesiophyceae</taxon>
        <taxon>Prymnesiales</taxon>
        <taxon>Chrysochromulinaceae</taxon>
        <taxon>Chrysochromulina</taxon>
    </lineage>
</organism>
<evidence type="ECO:0000313" key="6">
    <source>
        <dbReference type="Proteomes" id="UP000037460"/>
    </source>
</evidence>
<dbReference type="SMART" id="SM00054">
    <property type="entry name" value="EFh"/>
    <property type="match status" value="5"/>
</dbReference>
<sequence length="357" mass="39965">MQARVEDTVVRRGHFETSAHDARNLVRSRAKVFESADKDLNGVLSFEEFVHTLPKKFVSRRSGEELKRLFDITDVNGDGRVSKQEFFMSTLSLSSKMTGSGLEAVFRKYDRTKDTALDILEFRCMCDDMGFGDIADSLASELPRDENGNLQTQALMDTIMRSTSETAMGMGMSELMKSFVVALSVEANNPVSTGSGEKRIDTTRFSFTGHEPEIARSNLTAMLLKHNVSLATILRQSDQNDDNTISIQEFVHAFEMTLGFRGPKFVAYEIFDQIDADQSGSIAMDEAWDSESDGMLSKAEFMNNMKNFVGDEELWYGQMKDVMLQAFEKIDRDRGGMISIGELQLWLDKLEASGTAG</sequence>
<accession>A0A0M0JX77</accession>
<dbReference type="InterPro" id="IPR002048">
    <property type="entry name" value="EF_hand_dom"/>
</dbReference>
<dbReference type="SUPFAM" id="SSF47473">
    <property type="entry name" value="EF-hand"/>
    <property type="match status" value="3"/>
</dbReference>
<dbReference type="Pfam" id="PF13202">
    <property type="entry name" value="EF-hand_5"/>
    <property type="match status" value="2"/>
</dbReference>
<dbReference type="PROSITE" id="PS50222">
    <property type="entry name" value="EF_HAND_2"/>
    <property type="match status" value="5"/>
</dbReference>
<dbReference type="InterPro" id="IPR018247">
    <property type="entry name" value="EF_Hand_1_Ca_BS"/>
</dbReference>
<feature type="domain" description="EF-hand" evidence="4">
    <location>
        <begin position="225"/>
        <end position="260"/>
    </location>
</feature>
<keyword evidence="3" id="KW-0106">Calcium</keyword>
<evidence type="ECO:0000259" key="4">
    <source>
        <dbReference type="PROSITE" id="PS50222"/>
    </source>
</evidence>
<dbReference type="Pfam" id="PF13499">
    <property type="entry name" value="EF-hand_7"/>
    <property type="match status" value="1"/>
</dbReference>
<evidence type="ECO:0000313" key="5">
    <source>
        <dbReference type="EMBL" id="KOO31155.1"/>
    </source>
</evidence>
<dbReference type="AlphaFoldDB" id="A0A0M0JX77"/>
<evidence type="ECO:0000256" key="1">
    <source>
        <dbReference type="ARBA" id="ARBA00022723"/>
    </source>
</evidence>
<dbReference type="EMBL" id="JWZX01002075">
    <property type="protein sequence ID" value="KOO31155.1"/>
    <property type="molecule type" value="Genomic_DNA"/>
</dbReference>
<keyword evidence="2" id="KW-0677">Repeat</keyword>
<name>A0A0M0JX77_9EUKA</name>
<protein>
    <submittedName>
        <fullName evidence="5">Calcium-binding protein cml19</fullName>
    </submittedName>
</protein>
<evidence type="ECO:0000256" key="3">
    <source>
        <dbReference type="ARBA" id="ARBA00022837"/>
    </source>
</evidence>
<dbReference type="PROSITE" id="PS00018">
    <property type="entry name" value="EF_HAND_1"/>
    <property type="match status" value="3"/>
</dbReference>
<dbReference type="CDD" id="cd00051">
    <property type="entry name" value="EFh"/>
    <property type="match status" value="2"/>
</dbReference>
<dbReference type="PANTHER" id="PTHR34524:SF6">
    <property type="entry name" value="CALCYPHOSINE LIKE"/>
    <property type="match status" value="1"/>
</dbReference>
<dbReference type="InterPro" id="IPR011992">
    <property type="entry name" value="EF-hand-dom_pair"/>
</dbReference>
<feature type="domain" description="EF-hand" evidence="4">
    <location>
        <begin position="31"/>
        <end position="59"/>
    </location>
</feature>
<proteinExistence type="predicted"/>
<feature type="domain" description="EF-hand" evidence="4">
    <location>
        <begin position="61"/>
        <end position="96"/>
    </location>
</feature>
<dbReference type="Proteomes" id="UP000037460">
    <property type="component" value="Unassembled WGS sequence"/>
</dbReference>
<gene>
    <name evidence="5" type="ORF">Ctob_013842</name>
</gene>
<feature type="domain" description="EF-hand" evidence="4">
    <location>
        <begin position="97"/>
        <end position="132"/>
    </location>
</feature>
<dbReference type="OrthoDB" id="191686at2759"/>
<feature type="domain" description="EF-hand" evidence="4">
    <location>
        <begin position="318"/>
        <end position="353"/>
    </location>
</feature>
<dbReference type="Gene3D" id="1.10.238.10">
    <property type="entry name" value="EF-hand"/>
    <property type="match status" value="3"/>
</dbReference>
<comment type="caution">
    <text evidence="5">The sequence shown here is derived from an EMBL/GenBank/DDBJ whole genome shotgun (WGS) entry which is preliminary data.</text>
</comment>
<dbReference type="InterPro" id="IPR051581">
    <property type="entry name" value="Ca-bind"/>
</dbReference>
<keyword evidence="1" id="KW-0479">Metal-binding</keyword>